<protein>
    <submittedName>
        <fullName evidence="1">DUF4958 domain-containing protein</fullName>
    </submittedName>
</protein>
<dbReference type="Proteomes" id="UP000092631">
    <property type="component" value="Chromosome"/>
</dbReference>
<dbReference type="OrthoDB" id="1003436at2"/>
<evidence type="ECO:0000313" key="1">
    <source>
        <dbReference type="EMBL" id="ANU56965.1"/>
    </source>
</evidence>
<dbReference type="Pfam" id="PF16319">
    <property type="entry name" value="SGBP_BT4661-like"/>
    <property type="match status" value="1"/>
</dbReference>
<dbReference type="Gene3D" id="2.60.40.2730">
    <property type="match status" value="1"/>
</dbReference>
<dbReference type="Gene3D" id="2.60.40.2720">
    <property type="match status" value="1"/>
</dbReference>
<dbReference type="EMBL" id="CP015401">
    <property type="protein sequence ID" value="ANU56965.1"/>
    <property type="molecule type" value="Genomic_DNA"/>
</dbReference>
<accession>A0A1C7GX94</accession>
<dbReference type="Gene3D" id="2.60.40.10">
    <property type="entry name" value="Immunoglobulins"/>
    <property type="match status" value="1"/>
</dbReference>
<dbReference type="InterPro" id="IPR013783">
    <property type="entry name" value="Ig-like_fold"/>
</dbReference>
<keyword evidence="2" id="KW-1185">Reference proteome</keyword>
<dbReference type="InterPro" id="IPR032529">
    <property type="entry name" value="BT4661-like"/>
</dbReference>
<dbReference type="Gene3D" id="2.60.40.60">
    <property type="entry name" value="Cadherins"/>
    <property type="match status" value="1"/>
</dbReference>
<gene>
    <name evidence="1" type="ORF">A4V03_04740</name>
</gene>
<reference evidence="2" key="1">
    <citation type="submission" date="2016-04" db="EMBL/GenBank/DDBJ databases">
        <title>Complete Genome Sequences of Twelve Strains of a Stable Defined Moderately Diverse Mouse Microbiota 2 (sDMDMm2).</title>
        <authorList>
            <person name="Uchimura Y."/>
            <person name="Wyss M."/>
            <person name="Brugiroux S."/>
            <person name="Limenitakis J.P."/>
            <person name="Stecher B."/>
            <person name="McCoy K.D."/>
            <person name="Macpherson A.J."/>
        </authorList>
    </citation>
    <scope>NUCLEOTIDE SEQUENCE [LARGE SCALE GENOMIC DNA]</scope>
    <source>
        <strain evidence="2">I48</strain>
    </source>
</reference>
<dbReference type="RefSeq" id="WP_065538148.1">
    <property type="nucleotide sequence ID" value="NZ_CAQOQR010000066.1"/>
</dbReference>
<dbReference type="GeneID" id="82186436"/>
<proteinExistence type="predicted"/>
<dbReference type="AlphaFoldDB" id="A0A1C7GX94"/>
<evidence type="ECO:0000313" key="2">
    <source>
        <dbReference type="Proteomes" id="UP000092631"/>
    </source>
</evidence>
<organism evidence="1 2">
    <name type="scientific">Bacteroides caecimuris</name>
    <dbReference type="NCBI Taxonomy" id="1796613"/>
    <lineage>
        <taxon>Bacteria</taxon>
        <taxon>Pseudomonadati</taxon>
        <taxon>Bacteroidota</taxon>
        <taxon>Bacteroidia</taxon>
        <taxon>Bacteroidales</taxon>
        <taxon>Bacteroidaceae</taxon>
        <taxon>Bacteroides</taxon>
    </lineage>
</organism>
<dbReference type="STRING" id="1796613.A4V03_04740"/>
<sequence>MESKLLKNISQFLGALMTVVLVMTYTSCSDEDTTDTTGFALYYLGMTDIGPSMSGIISEPSYKGSVPSDFTITGITLNGESYTGNDFIINKETGAIEINSAKDTPVGLYKISISCMAGGSYHEYKDIVVVNMMKSVPDGIIVDPNEIQVEYSIVSDAKSTEELPTAQVKTDGNHVSITKYEIAKSEISSFFKISQTGEITIVRGSDIAPGIHTLSLKLTTGASSEDEGIFENALTVNITSKPLGLTYEQNEGLIEVESPEEPETTFTSETPTLKGSLENITYSIQSIEPSTDKIKIDPTTGVLSVDKHHGFEIGQKYVISVKVANQFAPDGILFEDIYTLNVVNRIVPVANFEYPAICEIYESSPFTVTPNEGLEGDAIIFSLKDDLNKQLSIDNNGVVTAKKGHNIPEGNYTVTVIASNTKNSKEASFNLKVKNNPNKFTYIRYGNNIGVDDATNANQFRITVDKAANANTILNKFIIDAPSTDITGNNVRWSIRNGRNCDKLEIDENGKITFKNAVWSVDKNGSPVNTSGFFFVTATVGEDKDSEFSLEVPVFIHYDLVISGVHVLYNPFVFHVNPKTISNSTYSVAPQITSNDSEFDVSKFTMDYRRSVNYTALSGSFTNGDSKTSSFLNPLWVKYVDESGVKGANTGSRHAMSYYANISGTNTLHYTLGYADPSNGLAFKLNPNKWVLNGEYPHGIVSFQMTINKENKDPQSGPGVFPLTIWFDPNF</sequence>
<dbReference type="Gene3D" id="2.30.30.1270">
    <property type="match status" value="1"/>
</dbReference>
<dbReference type="Gene3D" id="2.60.40.2710">
    <property type="match status" value="1"/>
</dbReference>
<dbReference type="KEGG" id="bcae:A4V03_04740"/>
<name>A0A1C7GX94_9BACE</name>